<keyword evidence="2" id="KW-1185">Reference proteome</keyword>
<reference evidence="1" key="1">
    <citation type="submission" date="2017-05" db="EMBL/GenBank/DDBJ databases">
        <authorList>
            <person name="Varghese N."/>
            <person name="Submissions S."/>
        </authorList>
    </citation>
    <scope>NUCLEOTIDE SEQUENCE</scope>
    <source>
        <strain evidence="1">DSM 45262</strain>
    </source>
</reference>
<comment type="caution">
    <text evidence="1">The sequence shown here is derived from an EMBL/GenBank/DDBJ whole genome shotgun (WGS) entry which is preliminary data.</text>
</comment>
<dbReference type="EMBL" id="FXTU01000003">
    <property type="protein sequence ID" value="SMP16541.1"/>
    <property type="molecule type" value="Genomic_DNA"/>
</dbReference>
<name>A0AA46AF10_9BACL</name>
<evidence type="ECO:0000313" key="2">
    <source>
        <dbReference type="Proteomes" id="UP001157946"/>
    </source>
</evidence>
<proteinExistence type="predicted"/>
<accession>A0AA46AF10</accession>
<dbReference type="AlphaFoldDB" id="A0AA46AF10"/>
<organism evidence="1 2">
    <name type="scientific">Laceyella tengchongensis</name>
    <dbReference type="NCBI Taxonomy" id="574699"/>
    <lineage>
        <taxon>Bacteria</taxon>
        <taxon>Bacillati</taxon>
        <taxon>Bacillota</taxon>
        <taxon>Bacilli</taxon>
        <taxon>Bacillales</taxon>
        <taxon>Thermoactinomycetaceae</taxon>
        <taxon>Laceyella</taxon>
    </lineage>
</organism>
<dbReference type="Proteomes" id="UP001157946">
    <property type="component" value="Unassembled WGS sequence"/>
</dbReference>
<dbReference type="RefSeq" id="WP_102992584.1">
    <property type="nucleotide sequence ID" value="NZ_FXTU01000003.1"/>
</dbReference>
<dbReference type="Gene3D" id="3.20.20.80">
    <property type="entry name" value="Glycosidases"/>
    <property type="match status" value="1"/>
</dbReference>
<dbReference type="InterPro" id="IPR017853">
    <property type="entry name" value="GH"/>
</dbReference>
<dbReference type="SUPFAM" id="SSF51445">
    <property type="entry name" value="(Trans)glycosidases"/>
    <property type="match status" value="1"/>
</dbReference>
<sequence>MKKGMYWLALIVILWGVLNIGPPPVVKAEPVSSRSHIDAKLSDYAGFEREATPRADGVRHVDTPAMIKKLKELNVNTYYYLNWYQPTDWDDFKDEFLPAAKEAGINVVLYLVPPSESTGSRKSYPYTTDYVAWGKAIAELSVQYDNLIGWAIDDFNHNLDFFTPEYMAKMREASTVINPNLKFLPSFMPLMYFPALTEEFLRTRGDYIDGVIVAYRDDPYRNTSVWSTEQQQIDEAYQLLKKYNLPLVWMVYTSYLTNTPGNPSVEYVRETVQTAVDNLRKGKLAGMITYELEKEFIAEPDKKAATGNGYMSFFVPSGVSTKPGDNVSASQVIHPDGSGNYALSFRTMAEGPKLEGYHIKQLLIDEQVVWEQDVAQNTVSGQWEEVNLDLTPYLTGKTSATLTIRLYEKNGVRNYWDNVGFDDFNARGFAMKNSGFEKKSGWSISSSYAGMIGENIIYDPNRREKAFRAVEAAYVSYKLQDEIVNADLRHGIKRSLLNKMNRAIDAHFSERNRSAIQSLSILSLEIRALTGIHIPKETAALWNGKIERLVQLYRMKLE</sequence>
<gene>
    <name evidence="1" type="ORF">SAMN06265361_1037</name>
</gene>
<evidence type="ECO:0000313" key="1">
    <source>
        <dbReference type="EMBL" id="SMP16541.1"/>
    </source>
</evidence>
<protein>
    <submittedName>
        <fullName evidence="1">Uncharacterized protein</fullName>
    </submittedName>
</protein>